<gene>
    <name evidence="2" type="ORF">GLIP_4133</name>
</gene>
<dbReference type="EMBL" id="BAEN01000076">
    <property type="protein sequence ID" value="GAC16744.1"/>
    <property type="molecule type" value="Genomic_DNA"/>
</dbReference>
<reference evidence="2 3" key="1">
    <citation type="journal article" date="2017" name="Antonie Van Leeuwenhoek">
        <title>Rhizobium rhizosphaerae sp. nov., a novel species isolated from rice rhizosphere.</title>
        <authorList>
            <person name="Zhao J.J."/>
            <person name="Zhang J."/>
            <person name="Zhang R.J."/>
            <person name="Zhang C.W."/>
            <person name="Yin H.Q."/>
            <person name="Zhang X.X."/>
        </authorList>
    </citation>
    <scope>NUCLEOTIDE SEQUENCE [LARGE SCALE GENOMIC DNA]</scope>
    <source>
        <strain evidence="2 3">E3</strain>
    </source>
</reference>
<feature type="chain" id="PRO_5003896450" description="Spondin domain-containing protein" evidence="1">
    <location>
        <begin position="24"/>
        <end position="238"/>
    </location>
</feature>
<dbReference type="eggNOG" id="ENOG5030GG2">
    <property type="taxonomic scope" value="Bacteria"/>
</dbReference>
<evidence type="ECO:0000313" key="3">
    <source>
        <dbReference type="Proteomes" id="UP000006334"/>
    </source>
</evidence>
<evidence type="ECO:0000256" key="1">
    <source>
        <dbReference type="SAM" id="SignalP"/>
    </source>
</evidence>
<dbReference type="PROSITE" id="PS51257">
    <property type="entry name" value="PROKAR_LIPOPROTEIN"/>
    <property type="match status" value="1"/>
</dbReference>
<dbReference type="AlphaFoldDB" id="K6X7Z3"/>
<sequence length="238" mass="24996">MELFNTKMLRLTLLAAMSTGLIACHHDDDDDPQITPPPAPVEVTYQVTITNLTNAQPFSPIALALHTEGNFWMIGEAASVELETMAEGGDNSGLLGLSIVMASATGEMPLGPGGNETFEITIEDVTDAKLSIATMLVNTNDAFTGLNAWDLSELGVDDTWSTTAHAYDAGTEVNSEAAGTMPGPADGGVGFDASRMDVDFVAAHPGVVTSSDNLPSSVLNSQHKFDNPVARISVTRTQ</sequence>
<keyword evidence="3" id="KW-1185">Reference proteome</keyword>
<dbReference type="InterPro" id="IPR009465">
    <property type="entry name" value="Spondin_N"/>
</dbReference>
<protein>
    <recommendedName>
        <fullName evidence="4">Spondin domain-containing protein</fullName>
    </recommendedName>
</protein>
<feature type="signal peptide" evidence="1">
    <location>
        <begin position="1"/>
        <end position="23"/>
    </location>
</feature>
<evidence type="ECO:0000313" key="2">
    <source>
        <dbReference type="EMBL" id="GAC16744.1"/>
    </source>
</evidence>
<name>K6X7Z3_9ALTE</name>
<dbReference type="Proteomes" id="UP000006334">
    <property type="component" value="Unassembled WGS sequence"/>
</dbReference>
<proteinExistence type="predicted"/>
<comment type="caution">
    <text evidence="2">The sequence shown here is derived from an EMBL/GenBank/DDBJ whole genome shotgun (WGS) entry which is preliminary data.</text>
</comment>
<dbReference type="RefSeq" id="WP_008846546.1">
    <property type="nucleotide sequence ID" value="NZ_BAEN01000076.1"/>
</dbReference>
<organism evidence="2 3">
    <name type="scientific">Aliiglaciecola lipolytica E3</name>
    <dbReference type="NCBI Taxonomy" id="1127673"/>
    <lineage>
        <taxon>Bacteria</taxon>
        <taxon>Pseudomonadati</taxon>
        <taxon>Pseudomonadota</taxon>
        <taxon>Gammaproteobacteria</taxon>
        <taxon>Alteromonadales</taxon>
        <taxon>Alteromonadaceae</taxon>
        <taxon>Aliiglaciecola</taxon>
    </lineage>
</organism>
<evidence type="ECO:0008006" key="4">
    <source>
        <dbReference type="Google" id="ProtNLM"/>
    </source>
</evidence>
<dbReference type="STRING" id="1127673.GLIP_4133"/>
<accession>K6X7Z3</accession>
<dbReference type="Gene3D" id="2.60.40.2130">
    <property type="entry name" value="F-spondin domain"/>
    <property type="match status" value="1"/>
</dbReference>
<dbReference type="NCBIfam" id="NF038123">
    <property type="entry name" value="NF038123_dom"/>
    <property type="match status" value="1"/>
</dbReference>
<dbReference type="InterPro" id="IPR038678">
    <property type="entry name" value="Spondin_N_sf"/>
</dbReference>
<keyword evidence="1" id="KW-0732">Signal</keyword>